<dbReference type="InterPro" id="IPR007055">
    <property type="entry name" value="BON_dom"/>
</dbReference>
<sequence length="310" mass="34298">MARDWDDRGRYGRGGSDYGRGDTGRSSYRGGDRDRDWSDRAGDEVRSWFGDDDAERRRMQDDRAAGRDYSSSYGNRGSYRDDDYARGGSSGNYGSERSRNFGGGYGDYGSSGSAFGRNEGSNYGYDNRGSNRADYRNQSGTGERYGSGRGYENNRYGRNEERGFFERAGDEVSSWFGDEDAERRREMDARHRGRGPKNYTRSDDRIREDVNDRLSDDQHLDASDIDVTVKDGEVTLGGTVQERFAKRHAEDLVERVSGVKHVQNNLRVSSQQQGYGSTDTSGRAGTTGSSTTGSTTSGVGTTGTTGSTRT</sequence>
<dbReference type="PROSITE" id="PS50914">
    <property type="entry name" value="BON"/>
    <property type="match status" value="1"/>
</dbReference>
<proteinExistence type="predicted"/>
<gene>
    <name evidence="3" type="ORF">GCM10016234_00440</name>
</gene>
<dbReference type="AlphaFoldDB" id="A0A8J3GHW4"/>
<dbReference type="PANTHER" id="PTHR34606">
    <property type="entry name" value="BON DOMAIN-CONTAINING PROTEIN"/>
    <property type="match status" value="1"/>
</dbReference>
<evidence type="ECO:0000259" key="2">
    <source>
        <dbReference type="PROSITE" id="PS50914"/>
    </source>
</evidence>
<evidence type="ECO:0000313" key="4">
    <source>
        <dbReference type="Proteomes" id="UP000630142"/>
    </source>
</evidence>
<evidence type="ECO:0000313" key="3">
    <source>
        <dbReference type="EMBL" id="GHD05032.1"/>
    </source>
</evidence>
<evidence type="ECO:0000256" key="1">
    <source>
        <dbReference type="SAM" id="MobiDB-lite"/>
    </source>
</evidence>
<feature type="compositionally biased region" description="Basic and acidic residues" evidence="1">
    <location>
        <begin position="30"/>
        <end position="46"/>
    </location>
</feature>
<feature type="region of interest" description="Disordered" evidence="1">
    <location>
        <begin position="176"/>
        <end position="221"/>
    </location>
</feature>
<dbReference type="NCBIfam" id="NF033157">
    <property type="entry name" value="SWFGD_domain"/>
    <property type="match status" value="2"/>
</dbReference>
<accession>A0A8J3GHW4</accession>
<feature type="compositionally biased region" description="Basic and acidic residues" evidence="1">
    <location>
        <begin position="1"/>
        <end position="10"/>
    </location>
</feature>
<feature type="region of interest" description="Disordered" evidence="1">
    <location>
        <begin position="259"/>
        <end position="310"/>
    </location>
</feature>
<dbReference type="PANTHER" id="PTHR34606:SF15">
    <property type="entry name" value="BON DOMAIN-CONTAINING PROTEIN"/>
    <property type="match status" value="1"/>
</dbReference>
<dbReference type="Pfam" id="PF04972">
    <property type="entry name" value="BON"/>
    <property type="match status" value="1"/>
</dbReference>
<feature type="compositionally biased region" description="Low complexity" evidence="1">
    <location>
        <begin position="276"/>
        <end position="310"/>
    </location>
</feature>
<comment type="caution">
    <text evidence="3">The sequence shown here is derived from an EMBL/GenBank/DDBJ whole genome shotgun (WGS) entry which is preliminary data.</text>
</comment>
<feature type="domain" description="BON" evidence="2">
    <location>
        <begin position="202"/>
        <end position="270"/>
    </location>
</feature>
<reference evidence="3" key="2">
    <citation type="submission" date="2020-09" db="EMBL/GenBank/DDBJ databases">
        <authorList>
            <person name="Sun Q."/>
            <person name="Kim S."/>
        </authorList>
    </citation>
    <scope>NUCLEOTIDE SEQUENCE</scope>
    <source>
        <strain evidence="3">KCTC 42249</strain>
    </source>
</reference>
<reference evidence="3" key="1">
    <citation type="journal article" date="2014" name="Int. J. Syst. Evol. Microbiol.">
        <title>Complete genome sequence of Corynebacterium casei LMG S-19264T (=DSM 44701T), isolated from a smear-ripened cheese.</title>
        <authorList>
            <consortium name="US DOE Joint Genome Institute (JGI-PGF)"/>
            <person name="Walter F."/>
            <person name="Albersmeier A."/>
            <person name="Kalinowski J."/>
            <person name="Ruckert C."/>
        </authorList>
    </citation>
    <scope>NUCLEOTIDE SEQUENCE</scope>
    <source>
        <strain evidence="3">KCTC 42249</strain>
    </source>
</reference>
<feature type="compositionally biased region" description="Basic and acidic residues" evidence="1">
    <location>
        <begin position="200"/>
        <end position="221"/>
    </location>
</feature>
<feature type="compositionally biased region" description="Low complexity" evidence="1">
    <location>
        <begin position="67"/>
        <end position="77"/>
    </location>
</feature>
<dbReference type="InterPro" id="IPR051686">
    <property type="entry name" value="Lipoprotein_DolP"/>
</dbReference>
<dbReference type="InterPro" id="IPR047800">
    <property type="entry name" value="SWFGD_dom"/>
</dbReference>
<dbReference type="RefSeq" id="WP_189500757.1">
    <property type="nucleotide sequence ID" value="NZ_BMZQ01000001.1"/>
</dbReference>
<dbReference type="EMBL" id="BMZQ01000001">
    <property type="protein sequence ID" value="GHD05032.1"/>
    <property type="molecule type" value="Genomic_DNA"/>
</dbReference>
<dbReference type="Gene3D" id="3.30.1340.30">
    <property type="match status" value="1"/>
</dbReference>
<dbReference type="Proteomes" id="UP000630142">
    <property type="component" value="Unassembled WGS sequence"/>
</dbReference>
<organism evidence="3 4">
    <name type="scientific">Tianweitania populi</name>
    <dbReference type="NCBI Taxonomy" id="1607949"/>
    <lineage>
        <taxon>Bacteria</taxon>
        <taxon>Pseudomonadati</taxon>
        <taxon>Pseudomonadota</taxon>
        <taxon>Alphaproteobacteria</taxon>
        <taxon>Hyphomicrobiales</taxon>
        <taxon>Phyllobacteriaceae</taxon>
        <taxon>Tianweitania</taxon>
    </lineage>
</organism>
<feature type="compositionally biased region" description="Polar residues" evidence="1">
    <location>
        <begin position="262"/>
        <end position="275"/>
    </location>
</feature>
<protein>
    <recommendedName>
        <fullName evidence="2">BON domain-containing protein</fullName>
    </recommendedName>
</protein>
<keyword evidence="4" id="KW-1185">Reference proteome</keyword>
<dbReference type="SMART" id="SM00749">
    <property type="entry name" value="BON"/>
    <property type="match status" value="1"/>
</dbReference>
<name>A0A8J3GHW4_9HYPH</name>
<feature type="region of interest" description="Disordered" evidence="1">
    <location>
        <begin position="1"/>
        <end position="158"/>
    </location>
</feature>
<feature type="compositionally biased region" description="Basic and acidic residues" evidence="1">
    <location>
        <begin position="54"/>
        <end position="66"/>
    </location>
</feature>
<feature type="compositionally biased region" description="Basic and acidic residues" evidence="1">
    <location>
        <begin position="181"/>
        <end position="190"/>
    </location>
</feature>
<dbReference type="InterPro" id="IPR014004">
    <property type="entry name" value="Transpt-assoc_nodulatn_dom_bac"/>
</dbReference>